<evidence type="ECO:0000256" key="1">
    <source>
        <dbReference type="SAM" id="Phobius"/>
    </source>
</evidence>
<dbReference type="EMBL" id="JBHRZI010000008">
    <property type="protein sequence ID" value="MFC3890966.1"/>
    <property type="molecule type" value="Genomic_DNA"/>
</dbReference>
<gene>
    <name evidence="2" type="ORF">ACFOWZ_05725</name>
</gene>
<evidence type="ECO:0000313" key="3">
    <source>
        <dbReference type="Proteomes" id="UP001595690"/>
    </source>
</evidence>
<keyword evidence="3" id="KW-1185">Reference proteome</keyword>
<name>A0ABV8BL22_9PSEU</name>
<reference evidence="3" key="1">
    <citation type="journal article" date="2019" name="Int. J. Syst. Evol. Microbiol.">
        <title>The Global Catalogue of Microorganisms (GCM) 10K type strain sequencing project: providing services to taxonomists for standard genome sequencing and annotation.</title>
        <authorList>
            <consortium name="The Broad Institute Genomics Platform"/>
            <consortium name="The Broad Institute Genome Sequencing Center for Infectious Disease"/>
            <person name="Wu L."/>
            <person name="Ma J."/>
        </authorList>
    </citation>
    <scope>NUCLEOTIDE SEQUENCE [LARGE SCALE GENOMIC DNA]</scope>
    <source>
        <strain evidence="3">CGMCC 4.7405</strain>
    </source>
</reference>
<sequence length="282" mass="30351">MTRPSHRFLRRLDQPGVWLVVAALLYSFWLLELALPTGLSFVDSYVSELLADDQPYRWVFRVTDALAACCLLLAARWMRGRLVIVSVLVFVAATLADTVLSLDCAASVDALCRYREATGSVSLGHRLHQVTSVLTFGSALAAAVGLARSTRWWHAGVVVTLLATTGVLSAVLVNQPGAGLVQRVQLLTVAAGLLLGARACSSTWGSFVEPDRPAGRLQPGSGVVPDARQLRNSAGVRNTCVMEIREDVAVKRNLSSQVMMSVAAHKEKTWRFPVSSAHSSSG</sequence>
<keyword evidence="1" id="KW-0812">Transmembrane</keyword>
<evidence type="ECO:0000313" key="2">
    <source>
        <dbReference type="EMBL" id="MFC3890966.1"/>
    </source>
</evidence>
<feature type="transmembrane region" description="Helical" evidence="1">
    <location>
        <begin position="16"/>
        <end position="35"/>
    </location>
</feature>
<feature type="transmembrane region" description="Helical" evidence="1">
    <location>
        <begin position="82"/>
        <end position="108"/>
    </location>
</feature>
<dbReference type="InterPro" id="IPR009339">
    <property type="entry name" value="DUF998"/>
</dbReference>
<accession>A0ABV8BL22</accession>
<keyword evidence="1" id="KW-1133">Transmembrane helix</keyword>
<organism evidence="2 3">
    <name type="scientific">Lentzea rhizosphaerae</name>
    <dbReference type="NCBI Taxonomy" id="2041025"/>
    <lineage>
        <taxon>Bacteria</taxon>
        <taxon>Bacillati</taxon>
        <taxon>Actinomycetota</taxon>
        <taxon>Actinomycetes</taxon>
        <taxon>Pseudonocardiales</taxon>
        <taxon>Pseudonocardiaceae</taxon>
        <taxon>Lentzea</taxon>
    </lineage>
</organism>
<feature type="transmembrane region" description="Helical" evidence="1">
    <location>
        <begin position="55"/>
        <end position="75"/>
    </location>
</feature>
<keyword evidence="1" id="KW-0472">Membrane</keyword>
<dbReference type="RefSeq" id="WP_382369841.1">
    <property type="nucleotide sequence ID" value="NZ_JBHRZI010000008.1"/>
</dbReference>
<protein>
    <submittedName>
        <fullName evidence="2">DUF998 domain-containing protein</fullName>
    </submittedName>
</protein>
<feature type="transmembrane region" description="Helical" evidence="1">
    <location>
        <begin position="153"/>
        <end position="173"/>
    </location>
</feature>
<dbReference type="Proteomes" id="UP001595690">
    <property type="component" value="Unassembled WGS sequence"/>
</dbReference>
<dbReference type="Pfam" id="PF06197">
    <property type="entry name" value="DUF998"/>
    <property type="match status" value="1"/>
</dbReference>
<comment type="caution">
    <text evidence="2">The sequence shown here is derived from an EMBL/GenBank/DDBJ whole genome shotgun (WGS) entry which is preliminary data.</text>
</comment>
<proteinExistence type="predicted"/>